<keyword evidence="6 8" id="KW-0315">Glutamine amidotransferase</keyword>
<comment type="catalytic activity">
    <reaction evidence="7 8">
        <text>hydrogencarbonate + L-glutamine + 2 ATP + H2O = carbamoyl phosphate + L-glutamate + 2 ADP + phosphate + 2 H(+)</text>
        <dbReference type="Rhea" id="RHEA:18633"/>
        <dbReference type="ChEBI" id="CHEBI:15377"/>
        <dbReference type="ChEBI" id="CHEBI:15378"/>
        <dbReference type="ChEBI" id="CHEBI:17544"/>
        <dbReference type="ChEBI" id="CHEBI:29985"/>
        <dbReference type="ChEBI" id="CHEBI:30616"/>
        <dbReference type="ChEBI" id="CHEBI:43474"/>
        <dbReference type="ChEBI" id="CHEBI:58228"/>
        <dbReference type="ChEBI" id="CHEBI:58359"/>
        <dbReference type="ChEBI" id="CHEBI:456216"/>
        <dbReference type="EC" id="6.3.5.5"/>
    </reaction>
</comment>
<dbReference type="InterPro" id="IPR036480">
    <property type="entry name" value="CarbP_synth_ssu_N_sf"/>
</dbReference>
<dbReference type="PANTHER" id="PTHR43418">
    <property type="entry name" value="MULTIFUNCTIONAL TRYPTOPHAN BIOSYNTHESIS PROTEIN-RELATED"/>
    <property type="match status" value="1"/>
</dbReference>
<dbReference type="PANTHER" id="PTHR43418:SF7">
    <property type="entry name" value="CARBAMOYL-PHOSPHATE SYNTHASE SMALL CHAIN"/>
    <property type="match status" value="1"/>
</dbReference>
<feature type="binding site" evidence="8">
    <location>
        <position position="323"/>
    </location>
    <ligand>
        <name>L-glutamine</name>
        <dbReference type="ChEBI" id="CHEBI:58359"/>
    </ligand>
</feature>
<sequence>MRALLALEDGSIFRGQSFGSTEPCGGEVVFNTAMSGYQEVLSDPSYFGQIVVFTSAHIGNYGIHTTDSESTGPVAVGAITREVCWSPRHPESLESLPSWLSRHGRFGLTGVDTRKLTLLVRSKGNLRGWFTTAEDPEDAVARARSLPRMRDVAAVPTVTTTQPYTWSGGQSRPLESARPVAGTASDAGAVDVAGGSAGKARPRVVVIDYGVKHNILRELEVRGCEVIVVPADASAELVDGLEPDGVLLSNGPGDPESLERAVPMVRHTLENHPTLAICLGHQLVGMALGCRILKLPFGHHGANHPVKDIVRGRVAITSQNHNYAIDGTVLPDGVEVTHLNLNDGTVQGLRHKQYRLWSLQFHPEASPGPHDARDVFDHFVENVKGNAGLAPGAGK</sequence>
<keyword evidence="8" id="KW-0055">Arginine biosynthesis</keyword>
<evidence type="ECO:0000313" key="10">
    <source>
        <dbReference type="EMBL" id="MCA9726393.1"/>
    </source>
</evidence>
<dbReference type="NCBIfam" id="TIGR01368">
    <property type="entry name" value="CPSaseIIsmall"/>
    <property type="match status" value="1"/>
</dbReference>
<protein>
    <recommendedName>
        <fullName evidence="8">Carbamoyl phosphate synthase small chain</fullName>
        <ecNumber evidence="8">6.3.5.5</ecNumber>
    </recommendedName>
    <alternativeName>
        <fullName evidence="8">Carbamoyl phosphate synthetase glutamine chain</fullName>
    </alternativeName>
</protein>
<dbReference type="HAMAP" id="MF_01209">
    <property type="entry name" value="CPSase_S_chain"/>
    <property type="match status" value="1"/>
</dbReference>
<dbReference type="GO" id="GO:0044205">
    <property type="term" value="P:'de novo' UMP biosynthetic process"/>
    <property type="evidence" value="ECO:0007669"/>
    <property type="project" value="UniProtKB-UniRule"/>
</dbReference>
<proteinExistence type="inferred from homology"/>
<evidence type="ECO:0000256" key="4">
    <source>
        <dbReference type="ARBA" id="ARBA00022741"/>
    </source>
</evidence>
<keyword evidence="8" id="KW-0665">Pyrimidine biosynthesis</keyword>
<feature type="binding site" evidence="8">
    <location>
        <position position="45"/>
    </location>
    <ligand>
        <name>L-glutamine</name>
        <dbReference type="ChEBI" id="CHEBI:58359"/>
    </ligand>
</feature>
<keyword evidence="8" id="KW-0028">Amino-acid biosynthesis</keyword>
<feature type="binding site" evidence="8">
    <location>
        <position position="253"/>
    </location>
    <ligand>
        <name>L-glutamine</name>
        <dbReference type="ChEBI" id="CHEBI:58359"/>
    </ligand>
</feature>
<comment type="subunit">
    <text evidence="8">Composed of two chains; the small (or glutamine) chain promotes the hydrolysis of glutamine to ammonia, which is used by the large (or ammonia) chain to synthesize carbamoyl phosphate. Tetramer of heterodimers (alpha,beta)4.</text>
</comment>
<feature type="active site" evidence="8">
    <location>
        <position position="362"/>
    </location>
</feature>
<feature type="binding site" evidence="8">
    <location>
        <position position="251"/>
    </location>
    <ligand>
        <name>L-glutamine</name>
        <dbReference type="ChEBI" id="CHEBI:58359"/>
    </ligand>
</feature>
<dbReference type="PRINTS" id="PR00097">
    <property type="entry name" value="ANTSNTHASEII"/>
</dbReference>
<dbReference type="InterPro" id="IPR002474">
    <property type="entry name" value="CarbamoylP_synth_ssu_N"/>
</dbReference>
<dbReference type="Pfam" id="PF00988">
    <property type="entry name" value="CPSase_sm_chain"/>
    <property type="match status" value="1"/>
</dbReference>
<dbReference type="Proteomes" id="UP000697710">
    <property type="component" value="Unassembled WGS sequence"/>
</dbReference>
<dbReference type="SUPFAM" id="SSF52021">
    <property type="entry name" value="Carbamoyl phosphate synthetase, small subunit N-terminal domain"/>
    <property type="match status" value="1"/>
</dbReference>
<dbReference type="GO" id="GO:0006207">
    <property type="term" value="P:'de novo' pyrimidine nucleobase biosynthetic process"/>
    <property type="evidence" value="ECO:0007669"/>
    <property type="project" value="InterPro"/>
</dbReference>
<evidence type="ECO:0000256" key="1">
    <source>
        <dbReference type="ARBA" id="ARBA00005077"/>
    </source>
</evidence>
<dbReference type="InterPro" id="IPR029062">
    <property type="entry name" value="Class_I_gatase-like"/>
</dbReference>
<feature type="domain" description="Carbamoyl-phosphate synthase small subunit N-terminal" evidence="9">
    <location>
        <begin position="1"/>
        <end position="131"/>
    </location>
</feature>
<comment type="caution">
    <text evidence="8">Lacks conserved residue(s) required for the propagation of feature annotation.</text>
</comment>
<comment type="function">
    <text evidence="8">Small subunit of the glutamine-dependent carbamoyl phosphate synthetase (CPSase). CPSase catalyzes the formation of carbamoyl phosphate from the ammonia moiety of glutamine, carbonate, and phosphate donated by ATP, constituting the first step of 2 biosynthetic pathways, one leading to arginine and/or urea and the other to pyrimidine nucleotides. The small subunit (glutamine amidotransferase) binds and cleaves glutamine to supply the large subunit with the substrate ammonia.</text>
</comment>
<feature type="binding site" evidence="8">
    <location>
        <position position="282"/>
    </location>
    <ligand>
        <name>L-glutamine</name>
        <dbReference type="ChEBI" id="CHEBI:58359"/>
    </ligand>
</feature>
<dbReference type="PRINTS" id="PR00096">
    <property type="entry name" value="GATASE"/>
</dbReference>
<keyword evidence="3 8" id="KW-0436">Ligase</keyword>
<evidence type="ECO:0000256" key="3">
    <source>
        <dbReference type="ARBA" id="ARBA00022598"/>
    </source>
</evidence>
<dbReference type="SUPFAM" id="SSF52317">
    <property type="entry name" value="Class I glutamine amidotransferase-like"/>
    <property type="match status" value="1"/>
</dbReference>
<evidence type="ECO:0000256" key="2">
    <source>
        <dbReference type="ARBA" id="ARBA00007800"/>
    </source>
</evidence>
<gene>
    <name evidence="8 10" type="primary">carA</name>
    <name evidence="10" type="ORF">KC729_01840</name>
</gene>
<comment type="pathway">
    <text evidence="1 8">Amino-acid biosynthesis; L-arginine biosynthesis; carbamoyl phosphate from bicarbonate: step 1/1.</text>
</comment>
<dbReference type="GO" id="GO:0005524">
    <property type="term" value="F:ATP binding"/>
    <property type="evidence" value="ECO:0007669"/>
    <property type="project" value="UniProtKB-UniRule"/>
</dbReference>
<dbReference type="Gene3D" id="3.40.50.880">
    <property type="match status" value="1"/>
</dbReference>
<evidence type="ECO:0000256" key="5">
    <source>
        <dbReference type="ARBA" id="ARBA00022840"/>
    </source>
</evidence>
<dbReference type="CDD" id="cd01744">
    <property type="entry name" value="GATase1_CPSase"/>
    <property type="match status" value="1"/>
</dbReference>
<dbReference type="NCBIfam" id="NF009475">
    <property type="entry name" value="PRK12838.1"/>
    <property type="match status" value="1"/>
</dbReference>
<feature type="region of interest" description="CPSase" evidence="8">
    <location>
        <begin position="1"/>
        <end position="202"/>
    </location>
</feature>
<comment type="caution">
    <text evidence="10">The sequence shown here is derived from an EMBL/GenBank/DDBJ whole genome shotgun (WGS) entry which is preliminary data.</text>
</comment>
<dbReference type="PRINTS" id="PR00099">
    <property type="entry name" value="CPSGATASE"/>
</dbReference>
<comment type="similarity">
    <text evidence="2 8">Belongs to the CarA family.</text>
</comment>
<comment type="catalytic activity">
    <reaction evidence="8">
        <text>L-glutamine + H2O = L-glutamate + NH4(+)</text>
        <dbReference type="Rhea" id="RHEA:15889"/>
        <dbReference type="ChEBI" id="CHEBI:15377"/>
        <dbReference type="ChEBI" id="CHEBI:28938"/>
        <dbReference type="ChEBI" id="CHEBI:29985"/>
        <dbReference type="ChEBI" id="CHEBI:58359"/>
    </reaction>
</comment>
<evidence type="ECO:0000256" key="7">
    <source>
        <dbReference type="ARBA" id="ARBA00048816"/>
    </source>
</evidence>
<dbReference type="GO" id="GO:0006541">
    <property type="term" value="P:glutamine metabolic process"/>
    <property type="evidence" value="ECO:0007669"/>
    <property type="project" value="InterPro"/>
</dbReference>
<comment type="pathway">
    <text evidence="8">Pyrimidine metabolism; UMP biosynthesis via de novo pathway; (S)-dihydroorotate from bicarbonate: step 1/3.</text>
</comment>
<reference evidence="10" key="1">
    <citation type="submission" date="2020-04" db="EMBL/GenBank/DDBJ databases">
        <authorList>
            <person name="Zhang T."/>
        </authorList>
    </citation>
    <scope>NUCLEOTIDE SEQUENCE</scope>
    <source>
        <strain evidence="10">HKST-UBA01</strain>
    </source>
</reference>
<feature type="binding site" evidence="8">
    <location>
        <position position="279"/>
    </location>
    <ligand>
        <name>L-glutamine</name>
        <dbReference type="ChEBI" id="CHEBI:58359"/>
    </ligand>
</feature>
<evidence type="ECO:0000313" key="11">
    <source>
        <dbReference type="Proteomes" id="UP000697710"/>
    </source>
</evidence>
<dbReference type="InterPro" id="IPR050472">
    <property type="entry name" value="Anth_synth/Amidotransfase"/>
</dbReference>
<dbReference type="EMBL" id="JAGQHR010000026">
    <property type="protein sequence ID" value="MCA9726393.1"/>
    <property type="molecule type" value="Genomic_DNA"/>
</dbReference>
<reference evidence="10" key="2">
    <citation type="journal article" date="2021" name="Microbiome">
        <title>Successional dynamics and alternative stable states in a saline activated sludge microbial community over 9 years.</title>
        <authorList>
            <person name="Wang Y."/>
            <person name="Ye J."/>
            <person name="Ju F."/>
            <person name="Liu L."/>
            <person name="Boyd J.A."/>
            <person name="Deng Y."/>
            <person name="Parks D.H."/>
            <person name="Jiang X."/>
            <person name="Yin X."/>
            <person name="Woodcroft B.J."/>
            <person name="Tyson G.W."/>
            <person name="Hugenholtz P."/>
            <person name="Polz M.F."/>
            <person name="Zhang T."/>
        </authorList>
    </citation>
    <scope>NUCLEOTIDE SEQUENCE</scope>
    <source>
        <strain evidence="10">HKST-UBA01</strain>
    </source>
</reference>
<dbReference type="GO" id="GO:0004088">
    <property type="term" value="F:carbamoyl-phosphate synthase (glutamine-hydrolyzing) activity"/>
    <property type="evidence" value="ECO:0007669"/>
    <property type="project" value="UniProtKB-UniRule"/>
</dbReference>
<evidence type="ECO:0000256" key="8">
    <source>
        <dbReference type="HAMAP-Rule" id="MF_01209"/>
    </source>
</evidence>
<dbReference type="PROSITE" id="PS51273">
    <property type="entry name" value="GATASE_TYPE_1"/>
    <property type="match status" value="1"/>
</dbReference>
<name>A0A956LW12_UNCEI</name>
<feature type="active site" evidence="8">
    <location>
        <position position="364"/>
    </location>
</feature>
<evidence type="ECO:0000256" key="6">
    <source>
        <dbReference type="ARBA" id="ARBA00022962"/>
    </source>
</evidence>
<dbReference type="Gene3D" id="3.50.30.20">
    <property type="entry name" value="Carbamoyl-phosphate synthase small subunit, N-terminal domain"/>
    <property type="match status" value="1"/>
</dbReference>
<dbReference type="InterPro" id="IPR017926">
    <property type="entry name" value="GATASE"/>
</dbReference>
<dbReference type="AlphaFoldDB" id="A0A956LW12"/>
<feature type="active site" description="Nucleophile" evidence="8">
    <location>
        <position position="278"/>
    </location>
</feature>
<keyword evidence="4 8" id="KW-0547">Nucleotide-binding</keyword>
<dbReference type="InterPro" id="IPR006274">
    <property type="entry name" value="CarbamoylP_synth_ssu"/>
</dbReference>
<feature type="binding site" evidence="8">
    <location>
        <position position="320"/>
    </location>
    <ligand>
        <name>L-glutamine</name>
        <dbReference type="ChEBI" id="CHEBI:58359"/>
    </ligand>
</feature>
<keyword evidence="5 8" id="KW-0067">ATP-binding</keyword>
<organism evidence="10 11">
    <name type="scientific">Eiseniibacteriota bacterium</name>
    <dbReference type="NCBI Taxonomy" id="2212470"/>
    <lineage>
        <taxon>Bacteria</taxon>
        <taxon>Candidatus Eiseniibacteriota</taxon>
    </lineage>
</organism>
<evidence type="ECO:0000259" key="9">
    <source>
        <dbReference type="SMART" id="SM01097"/>
    </source>
</evidence>
<dbReference type="GO" id="GO:0006526">
    <property type="term" value="P:L-arginine biosynthetic process"/>
    <property type="evidence" value="ECO:0007669"/>
    <property type="project" value="UniProtKB-UniRule"/>
</dbReference>
<accession>A0A956LW12</accession>
<dbReference type="InterPro" id="IPR035686">
    <property type="entry name" value="CPSase_GATase1"/>
</dbReference>
<dbReference type="EC" id="6.3.5.5" evidence="8"/>
<dbReference type="SMART" id="SM01097">
    <property type="entry name" value="CPSase_sm_chain"/>
    <property type="match status" value="1"/>
</dbReference>
<dbReference type="Pfam" id="PF00117">
    <property type="entry name" value="GATase"/>
    <property type="match status" value="1"/>
</dbReference>